<evidence type="ECO:0000313" key="2">
    <source>
        <dbReference type="Proteomes" id="UP001374599"/>
    </source>
</evidence>
<comment type="caution">
    <text evidence="1">The sequence shown here is derived from an EMBL/GenBank/DDBJ whole genome shotgun (WGS) entry which is preliminary data.</text>
</comment>
<accession>A0ACB5UDA8</accession>
<dbReference type="EMBL" id="BTPU01000002">
    <property type="protein sequence ID" value="GMQ60927.1"/>
    <property type="molecule type" value="Genomic_DNA"/>
</dbReference>
<evidence type="ECO:0000313" key="1">
    <source>
        <dbReference type="EMBL" id="GMQ60927.1"/>
    </source>
</evidence>
<proteinExistence type="predicted"/>
<name>A0ACB5UDA8_9FIRM</name>
<reference evidence="1" key="1">
    <citation type="submission" date="2023-09" db="EMBL/GenBank/DDBJ databases">
        <title>Vallitalea sediminicola and Vallitalea maricola sp. nov., anaerobic bacteria isolated from marine sediment.</title>
        <authorList>
            <person name="Hirano S."/>
            <person name="Maeda A."/>
            <person name="Terahara T."/>
            <person name="Mori K."/>
            <person name="Hamada M."/>
            <person name="Matsumoto R."/>
            <person name="Kobayashi T."/>
        </authorList>
    </citation>
    <scope>NUCLEOTIDE SEQUENCE</scope>
    <source>
        <strain evidence="1">AN17-2</strain>
    </source>
</reference>
<organism evidence="1 2">
    <name type="scientific">Vallitalea maricola</name>
    <dbReference type="NCBI Taxonomy" id="3074433"/>
    <lineage>
        <taxon>Bacteria</taxon>
        <taxon>Bacillati</taxon>
        <taxon>Bacillota</taxon>
        <taxon>Clostridia</taxon>
        <taxon>Lachnospirales</taxon>
        <taxon>Vallitaleaceae</taxon>
        <taxon>Vallitalea</taxon>
    </lineage>
</organism>
<keyword evidence="2" id="KW-1185">Reference proteome</keyword>
<protein>
    <submittedName>
        <fullName evidence="1">Carbohydrate ABC transporter permease</fullName>
    </submittedName>
</protein>
<gene>
    <name evidence="1" type="ORF">AN2V17_01540</name>
</gene>
<dbReference type="Proteomes" id="UP001374599">
    <property type="component" value="Unassembled WGS sequence"/>
</dbReference>
<sequence>MTKSNKPVSRNEKIFNGAMTVIGIIISIVALYPIFYVLIASLSKPIFVENGDVMFWFKGFNFESYKQAFMKDGIWIAYGNTIFYTVAGVFVNMLFTTTMAYALSRERLIFRKFFTLMAIFTMWFNAGMIPLYMTFKDFNLLDTRTAIIVGFAINTYNLVIMKSFFEQIPKSLEEAAFIDGANNLKIFSRIFLPLSKPALATVGMFYAVTRWNGYFWAMNLLQDDNKVPIQVLLKKLIVDKVANETEAAIVTANSLFSPTTVIYAIIIIAIIPMMIAYPFVQKYFKKGATVGAVKG</sequence>